<feature type="compositionally biased region" description="Basic and acidic residues" evidence="1">
    <location>
        <begin position="344"/>
        <end position="354"/>
    </location>
</feature>
<feature type="non-terminal residue" evidence="2">
    <location>
        <position position="1"/>
    </location>
</feature>
<reference evidence="2 3" key="1">
    <citation type="journal article" date="2019" name="PLoS Biol.">
        <title>Sex chromosomes control vertical transmission of feminizing Wolbachia symbionts in an isopod.</title>
        <authorList>
            <person name="Becking T."/>
            <person name="Chebbi M.A."/>
            <person name="Giraud I."/>
            <person name="Moumen B."/>
            <person name="Laverre T."/>
            <person name="Caubet Y."/>
            <person name="Peccoud J."/>
            <person name="Gilbert C."/>
            <person name="Cordaux R."/>
        </authorList>
    </citation>
    <scope>NUCLEOTIDE SEQUENCE [LARGE SCALE GENOMIC DNA]</scope>
    <source>
        <strain evidence="2">ANa2</strain>
        <tissue evidence="2">Whole body excluding digestive tract and cuticle</tissue>
    </source>
</reference>
<evidence type="ECO:0000313" key="2">
    <source>
        <dbReference type="EMBL" id="KAB7495131.1"/>
    </source>
</evidence>
<keyword evidence="3" id="KW-1185">Reference proteome</keyword>
<dbReference type="Proteomes" id="UP000326759">
    <property type="component" value="Unassembled WGS sequence"/>
</dbReference>
<gene>
    <name evidence="2" type="ORF">Anas_11116</name>
</gene>
<comment type="caution">
    <text evidence="2">The sequence shown here is derived from an EMBL/GenBank/DDBJ whole genome shotgun (WGS) entry which is preliminary data.</text>
</comment>
<feature type="region of interest" description="Disordered" evidence="1">
    <location>
        <begin position="278"/>
        <end position="310"/>
    </location>
</feature>
<evidence type="ECO:0000313" key="3">
    <source>
        <dbReference type="Proteomes" id="UP000326759"/>
    </source>
</evidence>
<dbReference type="EMBL" id="SEYY01023031">
    <property type="protein sequence ID" value="KAB7495131.1"/>
    <property type="molecule type" value="Genomic_DNA"/>
</dbReference>
<proteinExistence type="predicted"/>
<sequence>IEKDEDFYSKSVSRIMNESIKGKIIDLDKGVSAHINLKIIEKIINYAFTLLIFKILSVKVCSESSFKFLDSSKSNSSEMKRQIATTTADVETEHAIITTMKNESSQPNNDSNKIIEEKQMEIQNILTFPGHSFILVLSEEIEEDTKAYNCVLCYQNSYRTNLEGMIQHCKSKEHLLKVVELVNLKDADLGSQKGTSDEIAAFLKGRTNDLDKDGVSFATLSTFLSIQKKIYKRIVALRKEKAKTPPSTPAKIKLSADIGANNEAGMKDPKVTTCRVNSAEKEKPQIGKFAQDPGDTSQEKDESLKRLQPESKTAINITVAKFESDKSSELKNGKRKIEKIVWDEDKITASKSESDTSSEMGKRKRKIVEVDCEEDKVTAATSEAEKSSKTKKIKIIF</sequence>
<protein>
    <submittedName>
        <fullName evidence="2">Uncharacterized protein</fullName>
    </submittedName>
</protein>
<name>A0A5N5SM32_9CRUS</name>
<evidence type="ECO:0000256" key="1">
    <source>
        <dbReference type="SAM" id="MobiDB-lite"/>
    </source>
</evidence>
<feature type="region of interest" description="Disordered" evidence="1">
    <location>
        <begin position="344"/>
        <end position="366"/>
    </location>
</feature>
<dbReference type="AlphaFoldDB" id="A0A5N5SM32"/>
<organism evidence="2 3">
    <name type="scientific">Armadillidium nasatum</name>
    <dbReference type="NCBI Taxonomy" id="96803"/>
    <lineage>
        <taxon>Eukaryota</taxon>
        <taxon>Metazoa</taxon>
        <taxon>Ecdysozoa</taxon>
        <taxon>Arthropoda</taxon>
        <taxon>Crustacea</taxon>
        <taxon>Multicrustacea</taxon>
        <taxon>Malacostraca</taxon>
        <taxon>Eumalacostraca</taxon>
        <taxon>Peracarida</taxon>
        <taxon>Isopoda</taxon>
        <taxon>Oniscidea</taxon>
        <taxon>Crinocheta</taxon>
        <taxon>Armadillidiidae</taxon>
        <taxon>Armadillidium</taxon>
    </lineage>
</organism>
<feature type="compositionally biased region" description="Basic and acidic residues" evidence="1">
    <location>
        <begin position="297"/>
        <end position="309"/>
    </location>
</feature>
<accession>A0A5N5SM32</accession>